<feature type="compositionally biased region" description="Basic and acidic residues" evidence="1">
    <location>
        <begin position="44"/>
        <end position="55"/>
    </location>
</feature>
<sequence length="232" mass="26365">MYGVMGTLIFHILLMTGFWIEELHFKIKTEKEETILLDFVLPPEKVDTPEPEKTQGNKNSTDQKNTYDQNMGSNRAVNDAMKKDKFFDASYKHDIEEAEKMVSNVNKQLSKKIPQTKKFEMPEAVTEGQNPDSIKNTIYSGKSNIHYFLENRFHVRLPIPVFLAKSGGSITVDIQVDRAGNVIKAEARSSNNLKDPMLPLYATQAAERTVFNSDQKAPSVQRGTITYRFVAQ</sequence>
<evidence type="ECO:0000313" key="3">
    <source>
        <dbReference type="Proteomes" id="UP001193389"/>
    </source>
</evidence>
<accession>A0A5K7SER9</accession>
<name>A0A5K7SER9_9BACT</name>
<evidence type="ECO:0008006" key="4">
    <source>
        <dbReference type="Google" id="ProtNLM"/>
    </source>
</evidence>
<feature type="compositionally biased region" description="Polar residues" evidence="1">
    <location>
        <begin position="56"/>
        <end position="73"/>
    </location>
</feature>
<dbReference type="AlphaFoldDB" id="A0A5K7SER9"/>
<evidence type="ECO:0000313" key="2">
    <source>
        <dbReference type="EMBL" id="BBE19937.1"/>
    </source>
</evidence>
<evidence type="ECO:0000256" key="1">
    <source>
        <dbReference type="SAM" id="MobiDB-lite"/>
    </source>
</evidence>
<gene>
    <name evidence="2" type="ORF">AQPE_4126</name>
</gene>
<protein>
    <recommendedName>
        <fullName evidence="4">Ferric siderophore transport system, periplasmic binding protein TonB</fullName>
    </recommendedName>
</protein>
<dbReference type="KEGG" id="anf:AQPE_4126"/>
<dbReference type="Proteomes" id="UP001193389">
    <property type="component" value="Chromosome"/>
</dbReference>
<feature type="region of interest" description="Disordered" evidence="1">
    <location>
        <begin position="44"/>
        <end position="73"/>
    </location>
</feature>
<reference evidence="2" key="1">
    <citation type="journal article" date="2020" name="Int. J. Syst. Evol. Microbiol.">
        <title>Aquipluma nitroreducens gen. nov. sp. nov., a novel facultatively anaerobic bacterium isolated from a freshwater lake.</title>
        <authorList>
            <person name="Watanabe M."/>
            <person name="Kojima H."/>
            <person name="Fukui M."/>
        </authorList>
    </citation>
    <scope>NUCLEOTIDE SEQUENCE</scope>
    <source>
        <strain evidence="2">MeG22</strain>
    </source>
</reference>
<proteinExistence type="predicted"/>
<keyword evidence="3" id="KW-1185">Reference proteome</keyword>
<dbReference type="EMBL" id="AP018694">
    <property type="protein sequence ID" value="BBE19937.1"/>
    <property type="molecule type" value="Genomic_DNA"/>
</dbReference>
<organism evidence="2 3">
    <name type="scientific">Aquipluma nitroreducens</name>
    <dbReference type="NCBI Taxonomy" id="2010828"/>
    <lineage>
        <taxon>Bacteria</taxon>
        <taxon>Pseudomonadati</taxon>
        <taxon>Bacteroidota</taxon>
        <taxon>Bacteroidia</taxon>
        <taxon>Marinilabiliales</taxon>
        <taxon>Prolixibacteraceae</taxon>
        <taxon>Aquipluma</taxon>
    </lineage>
</organism>